<sequence length="84" mass="9390">MNPVALLMRLMSCLSPRCVRFVIRAVSGSTFPLTGTPRHGAVNQVFAHFACARRTLIWRLFLLGEISAKGDRPPIGAFEYIWLS</sequence>
<accession>A0AAV6VUG2</accession>
<dbReference type="Proteomes" id="UP000827092">
    <property type="component" value="Unassembled WGS sequence"/>
</dbReference>
<reference evidence="1 2" key="1">
    <citation type="journal article" date="2022" name="Nat. Ecol. Evol.">
        <title>A masculinizing supergene underlies an exaggerated male reproductive morph in a spider.</title>
        <authorList>
            <person name="Hendrickx F."/>
            <person name="De Corte Z."/>
            <person name="Sonet G."/>
            <person name="Van Belleghem S.M."/>
            <person name="Kostlbacher S."/>
            <person name="Vangestel C."/>
        </authorList>
    </citation>
    <scope>NUCLEOTIDE SEQUENCE [LARGE SCALE GENOMIC DNA]</scope>
    <source>
        <strain evidence="1">W744_W776</strain>
    </source>
</reference>
<protein>
    <recommendedName>
        <fullName evidence="3">Secreted protein</fullName>
    </recommendedName>
</protein>
<name>A0AAV6VUG2_9ARAC</name>
<evidence type="ECO:0008006" key="3">
    <source>
        <dbReference type="Google" id="ProtNLM"/>
    </source>
</evidence>
<keyword evidence="2" id="KW-1185">Reference proteome</keyword>
<evidence type="ECO:0000313" key="2">
    <source>
        <dbReference type="Proteomes" id="UP000827092"/>
    </source>
</evidence>
<organism evidence="1 2">
    <name type="scientific">Oedothorax gibbosus</name>
    <dbReference type="NCBI Taxonomy" id="931172"/>
    <lineage>
        <taxon>Eukaryota</taxon>
        <taxon>Metazoa</taxon>
        <taxon>Ecdysozoa</taxon>
        <taxon>Arthropoda</taxon>
        <taxon>Chelicerata</taxon>
        <taxon>Arachnida</taxon>
        <taxon>Araneae</taxon>
        <taxon>Araneomorphae</taxon>
        <taxon>Entelegynae</taxon>
        <taxon>Araneoidea</taxon>
        <taxon>Linyphiidae</taxon>
        <taxon>Erigoninae</taxon>
        <taxon>Oedothorax</taxon>
    </lineage>
</organism>
<dbReference type="EMBL" id="JAFNEN010000028">
    <property type="protein sequence ID" value="KAG8199329.1"/>
    <property type="molecule type" value="Genomic_DNA"/>
</dbReference>
<dbReference type="AlphaFoldDB" id="A0AAV6VUG2"/>
<evidence type="ECO:0000313" key="1">
    <source>
        <dbReference type="EMBL" id="KAG8199329.1"/>
    </source>
</evidence>
<proteinExistence type="predicted"/>
<gene>
    <name evidence="1" type="ORF">JTE90_011795</name>
</gene>
<comment type="caution">
    <text evidence="1">The sequence shown here is derived from an EMBL/GenBank/DDBJ whole genome shotgun (WGS) entry which is preliminary data.</text>
</comment>